<evidence type="ECO:0000313" key="5">
    <source>
        <dbReference type="EMBL" id="MBN2952363.1"/>
    </source>
</evidence>
<protein>
    <submittedName>
        <fullName evidence="5">MerR family transcriptional regulator</fullName>
    </submittedName>
</protein>
<evidence type="ECO:0000313" key="7">
    <source>
        <dbReference type="EMBL" id="NSE16641.1"/>
    </source>
</evidence>
<dbReference type="InterPro" id="IPR000551">
    <property type="entry name" value="MerR-type_HTH_dom"/>
</dbReference>
<dbReference type="Proteomes" id="UP000737612">
    <property type="component" value="Unassembled WGS sequence"/>
</dbReference>
<evidence type="ECO:0000256" key="2">
    <source>
        <dbReference type="SAM" id="MobiDB-lite"/>
    </source>
</evidence>
<feature type="region of interest" description="Disordered" evidence="2">
    <location>
        <begin position="153"/>
        <end position="198"/>
    </location>
</feature>
<dbReference type="Pfam" id="PF13411">
    <property type="entry name" value="MerR_1"/>
    <property type="match status" value="1"/>
</dbReference>
<evidence type="ECO:0000313" key="8">
    <source>
        <dbReference type="Proteomes" id="UP000095706"/>
    </source>
</evidence>
<dbReference type="SUPFAM" id="SSF46955">
    <property type="entry name" value="Putative DNA-binding domain"/>
    <property type="match status" value="1"/>
</dbReference>
<evidence type="ECO:0000313" key="9">
    <source>
        <dbReference type="Proteomes" id="UP000768180"/>
    </source>
</evidence>
<dbReference type="GeneID" id="79855700"/>
<dbReference type="GO" id="GO:0003677">
    <property type="term" value="F:DNA binding"/>
    <property type="evidence" value="ECO:0007669"/>
    <property type="project" value="UniProtKB-KW"/>
</dbReference>
<dbReference type="SMART" id="SM00422">
    <property type="entry name" value="HTH_MERR"/>
    <property type="match status" value="1"/>
</dbReference>
<feature type="compositionally biased region" description="Basic and acidic residues" evidence="2">
    <location>
        <begin position="154"/>
        <end position="177"/>
    </location>
</feature>
<dbReference type="Gene3D" id="1.10.1660.10">
    <property type="match status" value="1"/>
</dbReference>
<dbReference type="EMBL" id="JAAITQ010000015">
    <property type="protein sequence ID" value="NSE16641.1"/>
    <property type="molecule type" value="Genomic_DNA"/>
</dbReference>
<dbReference type="STRING" id="1150298.ERS852406_02308"/>
<dbReference type="PROSITE" id="PS50937">
    <property type="entry name" value="HTH_MERR_2"/>
    <property type="match status" value="1"/>
</dbReference>
<keyword evidence="1" id="KW-0238">DNA-binding</keyword>
<reference evidence="7 9" key="2">
    <citation type="journal article" date="2020" name="Cell Host Microbe">
        <title>Functional and Genomic Variation between Human-Derived Isolates of Lachnospiraceae Reveals Inter- and Intra-Species Diversity.</title>
        <authorList>
            <person name="Sorbara M.T."/>
            <person name="Littmann E.R."/>
            <person name="Fontana E."/>
            <person name="Moody T.U."/>
            <person name="Kohout C.E."/>
            <person name="Gjonbalaj M."/>
            <person name="Eaton V."/>
            <person name="Seok R."/>
            <person name="Leiner I.M."/>
            <person name="Pamer E.G."/>
        </authorList>
    </citation>
    <scope>NUCLEOTIDE SEQUENCE [LARGE SCALE GENOMIC DNA]</scope>
    <source>
        <strain evidence="7 9">MSK.14.54</strain>
    </source>
</reference>
<accession>A0A174G5V1</accession>
<dbReference type="OrthoDB" id="9811174at2"/>
<reference evidence="6" key="5">
    <citation type="submission" date="2022-01" db="EMBL/GenBank/DDBJ databases">
        <title>Collection of gut derived symbiotic bacterial strains cultured from healthy donors.</title>
        <authorList>
            <person name="Lin H."/>
            <person name="Kohout C."/>
            <person name="Waligurski E."/>
            <person name="Pamer E.G."/>
        </authorList>
    </citation>
    <scope>NUCLEOTIDE SEQUENCE</scope>
    <source>
        <strain evidence="6">DFI.5.49</strain>
    </source>
</reference>
<dbReference type="PANTHER" id="PTHR30204:SF58">
    <property type="entry name" value="HTH-TYPE TRANSCRIPTIONAL REGULATOR YFMP"/>
    <property type="match status" value="1"/>
</dbReference>
<evidence type="ECO:0000313" key="4">
    <source>
        <dbReference type="EMBL" id="CUO57361.1"/>
    </source>
</evidence>
<name>A0A174G5V1_9FIRM</name>
<dbReference type="Proteomes" id="UP001199915">
    <property type="component" value="Unassembled WGS sequence"/>
</dbReference>
<gene>
    <name evidence="4" type="ORF">ERS852406_02308</name>
    <name evidence="7" type="ORF">G5B05_09515</name>
    <name evidence="5" type="ORF">JTJ23_01930</name>
    <name evidence="6" type="ORF">L0N21_03240</name>
</gene>
<sequence length="198" mass="23044">MENRTYLVTEAEKLTGEKAHVLRYWEDELGMEIHRNSLGHRCYTAQDIQIFLGIRELKKKGLHLKAIRELMPKLVQATAEIKAFPAEAAETAKEKPDPAIPGKADEVPEVVVDLLPEREAEQLADTVMRQEEEERQTEFYRVLGRLLDQMIQKRRQEERSRRVDEAIRRHQQSRREAAATLEQKGKRTKAKRGHRNNG</sequence>
<dbReference type="InterPro" id="IPR047057">
    <property type="entry name" value="MerR_fam"/>
</dbReference>
<feature type="domain" description="HTH merR-type" evidence="3">
    <location>
        <begin position="5"/>
        <end position="73"/>
    </location>
</feature>
<dbReference type="AlphaFoldDB" id="A0A174G5V1"/>
<dbReference type="EMBL" id="JAFHBD010000006">
    <property type="protein sequence ID" value="MBN2952363.1"/>
    <property type="molecule type" value="Genomic_DNA"/>
</dbReference>
<feature type="compositionally biased region" description="Basic residues" evidence="2">
    <location>
        <begin position="186"/>
        <end position="198"/>
    </location>
</feature>
<dbReference type="PANTHER" id="PTHR30204">
    <property type="entry name" value="REDOX-CYCLING DRUG-SENSING TRANSCRIPTIONAL ACTIVATOR SOXR"/>
    <property type="match status" value="1"/>
</dbReference>
<reference evidence="5" key="4">
    <citation type="submission" date="2021-02" db="EMBL/GenBank/DDBJ databases">
        <title>Metagenome-assembled genomes from human diarrheal sample B26.</title>
        <authorList>
            <person name="Ateba T.P."/>
            <person name="Alayande K.A."/>
            <person name="Mwanza M."/>
        </authorList>
    </citation>
    <scope>NUCLEOTIDE SEQUENCE</scope>
    <source>
        <strain evidence="5">06WH</strain>
    </source>
</reference>
<dbReference type="RefSeq" id="WP_055220134.1">
    <property type="nucleotide sequence ID" value="NZ_CABJFB010000013.1"/>
</dbReference>
<evidence type="ECO:0000259" key="3">
    <source>
        <dbReference type="PROSITE" id="PS50937"/>
    </source>
</evidence>
<reference evidence="7" key="3">
    <citation type="submission" date="2020-02" db="EMBL/GenBank/DDBJ databases">
        <authorList>
            <person name="Littmann E."/>
            <person name="Sorbara M."/>
        </authorList>
    </citation>
    <scope>NUCLEOTIDE SEQUENCE</scope>
    <source>
        <strain evidence="7">MSK.14.54</strain>
    </source>
</reference>
<dbReference type="InterPro" id="IPR009061">
    <property type="entry name" value="DNA-bd_dom_put_sf"/>
</dbReference>
<dbReference type="EMBL" id="JAKNFS010000004">
    <property type="protein sequence ID" value="MCG4764537.1"/>
    <property type="molecule type" value="Genomic_DNA"/>
</dbReference>
<dbReference type="EMBL" id="CYYV01000010">
    <property type="protein sequence ID" value="CUO57361.1"/>
    <property type="molecule type" value="Genomic_DNA"/>
</dbReference>
<keyword evidence="9" id="KW-1185">Reference proteome</keyword>
<reference evidence="4 8" key="1">
    <citation type="submission" date="2015-09" db="EMBL/GenBank/DDBJ databases">
        <authorList>
            <consortium name="Pathogen Informatics"/>
        </authorList>
    </citation>
    <scope>NUCLEOTIDE SEQUENCE [LARGE SCALE GENOMIC DNA]</scope>
    <source>
        <strain evidence="4 8">2789STDY5608849</strain>
    </source>
</reference>
<evidence type="ECO:0000256" key="1">
    <source>
        <dbReference type="ARBA" id="ARBA00023125"/>
    </source>
</evidence>
<dbReference type="Proteomes" id="UP000095706">
    <property type="component" value="Unassembled WGS sequence"/>
</dbReference>
<evidence type="ECO:0000313" key="6">
    <source>
        <dbReference type="EMBL" id="MCG4764537.1"/>
    </source>
</evidence>
<dbReference type="Proteomes" id="UP000768180">
    <property type="component" value="Unassembled WGS sequence"/>
</dbReference>
<proteinExistence type="predicted"/>
<dbReference type="GO" id="GO:0003700">
    <property type="term" value="F:DNA-binding transcription factor activity"/>
    <property type="evidence" value="ECO:0007669"/>
    <property type="project" value="InterPro"/>
</dbReference>
<organism evidence="4 8">
    <name type="scientific">Fusicatenibacter saccharivorans</name>
    <dbReference type="NCBI Taxonomy" id="1150298"/>
    <lineage>
        <taxon>Bacteria</taxon>
        <taxon>Bacillati</taxon>
        <taxon>Bacillota</taxon>
        <taxon>Clostridia</taxon>
        <taxon>Lachnospirales</taxon>
        <taxon>Lachnospiraceae</taxon>
        <taxon>Fusicatenibacter</taxon>
    </lineage>
</organism>